<evidence type="ECO:0000313" key="4">
    <source>
        <dbReference type="Proteomes" id="UP000194873"/>
    </source>
</evidence>
<keyword evidence="4" id="KW-1185">Reference proteome</keyword>
<dbReference type="RefSeq" id="WP_179197807.1">
    <property type="nucleotide sequence ID" value="NZ_MTSE01000022.1"/>
</dbReference>
<organism evidence="3 4">
    <name type="scientific">Hymenobacter crusticola</name>
    <dbReference type="NCBI Taxonomy" id="1770526"/>
    <lineage>
        <taxon>Bacteria</taxon>
        <taxon>Pseudomonadati</taxon>
        <taxon>Bacteroidota</taxon>
        <taxon>Cytophagia</taxon>
        <taxon>Cytophagales</taxon>
        <taxon>Hymenobacteraceae</taxon>
        <taxon>Hymenobacter</taxon>
    </lineage>
</organism>
<accession>A0A2C9ZU25</accession>
<dbReference type="AlphaFoldDB" id="A0A2C9ZU25"/>
<dbReference type="InterPro" id="IPR012373">
    <property type="entry name" value="Ferrdict_sens_TM"/>
</dbReference>
<dbReference type="EMBL" id="MTSE01000022">
    <property type="protein sequence ID" value="OUJ70444.1"/>
    <property type="molecule type" value="Genomic_DNA"/>
</dbReference>
<dbReference type="GO" id="GO:0016989">
    <property type="term" value="F:sigma factor antagonist activity"/>
    <property type="evidence" value="ECO:0007669"/>
    <property type="project" value="TreeGrafter"/>
</dbReference>
<feature type="domain" description="FecR protein" evidence="2">
    <location>
        <begin position="121"/>
        <end position="221"/>
    </location>
</feature>
<comment type="caution">
    <text evidence="3">The sequence shown here is derived from an EMBL/GenBank/DDBJ whole genome shotgun (WGS) entry which is preliminary data.</text>
</comment>
<dbReference type="Pfam" id="PF04773">
    <property type="entry name" value="FecR"/>
    <property type="match status" value="1"/>
</dbReference>
<gene>
    <name evidence="3" type="ORF">BXP70_24075</name>
</gene>
<dbReference type="PANTHER" id="PTHR30273:SF2">
    <property type="entry name" value="PROTEIN FECR"/>
    <property type="match status" value="1"/>
</dbReference>
<protein>
    <recommendedName>
        <fullName evidence="2">FecR protein domain-containing protein</fullName>
    </recommendedName>
</protein>
<keyword evidence="1" id="KW-0812">Transmembrane</keyword>
<evidence type="ECO:0000256" key="1">
    <source>
        <dbReference type="SAM" id="Phobius"/>
    </source>
</evidence>
<keyword evidence="1" id="KW-0472">Membrane</keyword>
<evidence type="ECO:0000313" key="3">
    <source>
        <dbReference type="EMBL" id="OUJ70444.1"/>
    </source>
</evidence>
<feature type="transmembrane region" description="Helical" evidence="1">
    <location>
        <begin position="97"/>
        <end position="116"/>
    </location>
</feature>
<dbReference type="Gene3D" id="2.60.120.1440">
    <property type="match status" value="1"/>
</dbReference>
<name>A0A2C9ZU25_9BACT</name>
<proteinExistence type="predicted"/>
<evidence type="ECO:0000259" key="2">
    <source>
        <dbReference type="Pfam" id="PF04773"/>
    </source>
</evidence>
<dbReference type="Proteomes" id="UP000194873">
    <property type="component" value="Unassembled WGS sequence"/>
</dbReference>
<keyword evidence="1" id="KW-1133">Transmembrane helix</keyword>
<dbReference type="Gene3D" id="3.55.50.30">
    <property type="match status" value="1"/>
</dbReference>
<reference evidence="3 4" key="1">
    <citation type="submission" date="2017-01" db="EMBL/GenBank/DDBJ databases">
        <title>A new Hymenobacter.</title>
        <authorList>
            <person name="Liang Y."/>
            <person name="Feng F."/>
        </authorList>
    </citation>
    <scope>NUCLEOTIDE SEQUENCE [LARGE SCALE GENOMIC DNA]</scope>
    <source>
        <strain evidence="3">MIMBbqt21</strain>
    </source>
</reference>
<sequence length="344" mass="39419">MRSYADYIPFATDDFLVDPVFRDWIRQPTPEMDAYWRGLLKTNPHLRDAFAEARVLAQGLESTWTSFSDGYVASLYERLHVPPATPQLRVGRRSRQLATIAAGIVLLGGSWAYSYFMVPQRIQTTYGEARTLTLYDGSVVTLAANSQLEVPSRYQWRQNRQVWLTGEGYFAVQKQSYGQAGSYRKFVVHTKRVDVAVLGTRFSLYTRPQQTQVVLEEGRVELTDVASRQRLRMQPGQVVQYAPQEQFFRLQPASTARRRQLTVWRESLLVFNGASMSELSRRFKEVYGLDLVLQGELFAKQQFVGELPVDDVQKALLILSETFGAKAVRDGEYIYFIANDQVRP</sequence>
<dbReference type="PANTHER" id="PTHR30273">
    <property type="entry name" value="PERIPLASMIC SIGNAL SENSOR AND SIGMA FACTOR ACTIVATOR FECR-RELATED"/>
    <property type="match status" value="1"/>
</dbReference>
<dbReference type="PIRSF" id="PIRSF018266">
    <property type="entry name" value="FecR"/>
    <property type="match status" value="1"/>
</dbReference>
<dbReference type="InterPro" id="IPR006860">
    <property type="entry name" value="FecR"/>
</dbReference>